<gene>
    <name evidence="3" type="ORF">B0H99_11612</name>
</gene>
<feature type="domain" description="PDZ" evidence="2">
    <location>
        <begin position="288"/>
        <end position="361"/>
    </location>
</feature>
<comment type="caution">
    <text evidence="3">The sequence shown here is derived from an EMBL/GenBank/DDBJ whole genome shotgun (WGS) entry which is preliminary data.</text>
</comment>
<feature type="transmembrane region" description="Helical" evidence="1">
    <location>
        <begin position="12"/>
        <end position="33"/>
    </location>
</feature>
<dbReference type="InterPro" id="IPR001478">
    <property type="entry name" value="PDZ"/>
</dbReference>
<dbReference type="Pfam" id="PF17820">
    <property type="entry name" value="PDZ_6"/>
    <property type="match status" value="1"/>
</dbReference>
<evidence type="ECO:0000313" key="3">
    <source>
        <dbReference type="EMBL" id="PSL28368.1"/>
    </source>
</evidence>
<keyword evidence="1" id="KW-0812">Transmembrane</keyword>
<dbReference type="PROSITE" id="PS50106">
    <property type="entry name" value="PDZ"/>
    <property type="match status" value="1"/>
</dbReference>
<feature type="transmembrane region" description="Helical" evidence="1">
    <location>
        <begin position="137"/>
        <end position="158"/>
    </location>
</feature>
<sequence length="385" mass="43190">MIMDVLLDIGRFFINPVFYIALIAAILLGYFRVKKERKEFRTRIVWGWTELGGLLKEGFLFAVGLSILIAGLGLVVPTEWLIALSIVTLILLISGLYQIGSFIYLSTAAVLLGWLMQKNDWAIDLGFFRFDGYSLSWNWLLPVALITGIVVLIEGWLVRKYGAASSSPRLEKSPRGMMAALYQTKRLWLIPVLFVVPGSLVESYAPYWPQLPIGESSFSFILFPLVFGFQNRARKTLPIYFFPRIGKFIMIAGGAVVLLSLGAFLWKPMALAALIVGTLAHLAITIYFTVKERQGNHAVTPQAVGVMIVDVLPDSPADKMGLIRGEVIRKVNGLTVTNESELYEAIQVNAAHCRLEVLDHNREVRLRQHVIFRHDHHRLGLIVVN</sequence>
<evidence type="ECO:0000256" key="1">
    <source>
        <dbReference type="SAM" id="Phobius"/>
    </source>
</evidence>
<name>A0A2P8G302_9BACL</name>
<dbReference type="SUPFAM" id="SSF50156">
    <property type="entry name" value="PDZ domain-like"/>
    <property type="match status" value="1"/>
</dbReference>
<evidence type="ECO:0000313" key="4">
    <source>
        <dbReference type="Proteomes" id="UP000242682"/>
    </source>
</evidence>
<dbReference type="SMART" id="SM00228">
    <property type="entry name" value="PDZ"/>
    <property type="match status" value="1"/>
</dbReference>
<organism evidence="3 4">
    <name type="scientific">Planomicrobium soli</name>
    <dbReference type="NCBI Taxonomy" id="1176648"/>
    <lineage>
        <taxon>Bacteria</taxon>
        <taxon>Bacillati</taxon>
        <taxon>Bacillota</taxon>
        <taxon>Bacilli</taxon>
        <taxon>Bacillales</taxon>
        <taxon>Caryophanaceae</taxon>
        <taxon>Planomicrobium</taxon>
    </lineage>
</organism>
<dbReference type="Gene3D" id="2.30.42.10">
    <property type="match status" value="1"/>
</dbReference>
<evidence type="ECO:0000259" key="2">
    <source>
        <dbReference type="PROSITE" id="PS50106"/>
    </source>
</evidence>
<dbReference type="InterPro" id="IPR041489">
    <property type="entry name" value="PDZ_6"/>
</dbReference>
<feature type="transmembrane region" description="Helical" evidence="1">
    <location>
        <begin position="80"/>
        <end position="97"/>
    </location>
</feature>
<feature type="transmembrane region" description="Helical" evidence="1">
    <location>
        <begin position="54"/>
        <end position="74"/>
    </location>
</feature>
<protein>
    <recommendedName>
        <fullName evidence="2">PDZ domain-containing protein</fullName>
    </recommendedName>
</protein>
<feature type="transmembrane region" description="Helical" evidence="1">
    <location>
        <begin position="248"/>
        <end position="266"/>
    </location>
</feature>
<keyword evidence="1" id="KW-0472">Membrane</keyword>
<feature type="transmembrane region" description="Helical" evidence="1">
    <location>
        <begin position="207"/>
        <end position="227"/>
    </location>
</feature>
<feature type="transmembrane region" description="Helical" evidence="1">
    <location>
        <begin position="179"/>
        <end position="201"/>
    </location>
</feature>
<reference evidence="3 4" key="1">
    <citation type="submission" date="2018-03" db="EMBL/GenBank/DDBJ databases">
        <title>Genomic Encyclopedia of Type Strains, Phase III (KMG-III): the genomes of soil and plant-associated and newly described type strains.</title>
        <authorList>
            <person name="Whitman W."/>
        </authorList>
    </citation>
    <scope>NUCLEOTIDE SEQUENCE [LARGE SCALE GENOMIC DNA]</scope>
    <source>
        <strain evidence="3 4">CGMCC 1.12259</strain>
    </source>
</reference>
<keyword evidence="4" id="KW-1185">Reference proteome</keyword>
<feature type="transmembrane region" description="Helical" evidence="1">
    <location>
        <begin position="272"/>
        <end position="290"/>
    </location>
</feature>
<dbReference type="AlphaFoldDB" id="A0A2P8G302"/>
<accession>A0A2P8G302</accession>
<dbReference type="EMBL" id="PYAT01000016">
    <property type="protein sequence ID" value="PSL28368.1"/>
    <property type="molecule type" value="Genomic_DNA"/>
</dbReference>
<proteinExistence type="predicted"/>
<dbReference type="Proteomes" id="UP000242682">
    <property type="component" value="Unassembled WGS sequence"/>
</dbReference>
<feature type="transmembrane region" description="Helical" evidence="1">
    <location>
        <begin position="102"/>
        <end position="117"/>
    </location>
</feature>
<keyword evidence="1" id="KW-1133">Transmembrane helix</keyword>
<dbReference type="InterPro" id="IPR036034">
    <property type="entry name" value="PDZ_sf"/>
</dbReference>